<dbReference type="OrthoDB" id="497541at2759"/>
<feature type="transmembrane region" description="Helical" evidence="10">
    <location>
        <begin position="136"/>
        <end position="155"/>
    </location>
</feature>
<evidence type="ECO:0000256" key="8">
    <source>
        <dbReference type="ARBA" id="ARBA00022989"/>
    </source>
</evidence>
<comment type="subcellular location">
    <subcellularLocation>
        <location evidence="1 10">Endoplasmic reticulum membrane</location>
        <topology evidence="1 10">Multi-pass membrane protein</topology>
    </subcellularLocation>
</comment>
<dbReference type="STRING" id="1353952.A0A165K3F9"/>
<dbReference type="EC" id="2.4.1.-" evidence="10"/>
<comment type="similarity">
    <text evidence="3 10">Belongs to the glycosyltransferase 22 family.</text>
</comment>
<evidence type="ECO:0000256" key="6">
    <source>
        <dbReference type="ARBA" id="ARBA00022692"/>
    </source>
</evidence>
<dbReference type="EMBL" id="KV423915">
    <property type="protein sequence ID" value="KZT62622.1"/>
    <property type="molecule type" value="Genomic_DNA"/>
</dbReference>
<organism evidence="11 12">
    <name type="scientific">Calocera cornea HHB12733</name>
    <dbReference type="NCBI Taxonomy" id="1353952"/>
    <lineage>
        <taxon>Eukaryota</taxon>
        <taxon>Fungi</taxon>
        <taxon>Dikarya</taxon>
        <taxon>Basidiomycota</taxon>
        <taxon>Agaricomycotina</taxon>
        <taxon>Dacrymycetes</taxon>
        <taxon>Dacrymycetales</taxon>
        <taxon>Dacrymycetaceae</taxon>
        <taxon>Calocera</taxon>
    </lineage>
</organism>
<reference evidence="11 12" key="1">
    <citation type="journal article" date="2016" name="Mol. Biol. Evol.">
        <title>Comparative Genomics of Early-Diverging Mushroom-Forming Fungi Provides Insights into the Origins of Lignocellulose Decay Capabilities.</title>
        <authorList>
            <person name="Nagy L.G."/>
            <person name="Riley R."/>
            <person name="Tritt A."/>
            <person name="Adam C."/>
            <person name="Daum C."/>
            <person name="Floudas D."/>
            <person name="Sun H."/>
            <person name="Yadav J.S."/>
            <person name="Pangilinan J."/>
            <person name="Larsson K.H."/>
            <person name="Matsuura K."/>
            <person name="Barry K."/>
            <person name="Labutti K."/>
            <person name="Kuo R."/>
            <person name="Ohm R.A."/>
            <person name="Bhattacharya S.S."/>
            <person name="Shirouzu T."/>
            <person name="Yoshinaga Y."/>
            <person name="Martin F.M."/>
            <person name="Grigoriev I.V."/>
            <person name="Hibbett D.S."/>
        </authorList>
    </citation>
    <scope>NUCLEOTIDE SEQUENCE [LARGE SCALE GENOMIC DNA]</scope>
    <source>
        <strain evidence="11 12">HHB12733</strain>
    </source>
</reference>
<feature type="transmembrane region" description="Helical" evidence="10">
    <location>
        <begin position="404"/>
        <end position="422"/>
    </location>
</feature>
<name>A0A165K3F9_9BASI</name>
<dbReference type="PANTHER" id="PTHR22760">
    <property type="entry name" value="GLYCOSYLTRANSFERASE"/>
    <property type="match status" value="1"/>
</dbReference>
<proteinExistence type="inferred from homology"/>
<dbReference type="PANTHER" id="PTHR22760:SF2">
    <property type="entry name" value="ALPHA-1,2-MANNOSYLTRANSFERASE ALG9"/>
    <property type="match status" value="1"/>
</dbReference>
<evidence type="ECO:0000313" key="12">
    <source>
        <dbReference type="Proteomes" id="UP000076842"/>
    </source>
</evidence>
<evidence type="ECO:0000256" key="9">
    <source>
        <dbReference type="ARBA" id="ARBA00023136"/>
    </source>
</evidence>
<comment type="pathway">
    <text evidence="2">Protein modification; protein glycosylation.</text>
</comment>
<feature type="transmembrane region" description="Helical" evidence="10">
    <location>
        <begin position="218"/>
        <end position="244"/>
    </location>
</feature>
<feature type="transmembrane region" description="Helical" evidence="10">
    <location>
        <begin position="442"/>
        <end position="464"/>
    </location>
</feature>
<protein>
    <recommendedName>
        <fullName evidence="10">Mannosyltransferase</fullName>
        <ecNumber evidence="10">2.4.1.-</ecNumber>
    </recommendedName>
</protein>
<dbReference type="AlphaFoldDB" id="A0A165K3F9"/>
<feature type="transmembrane region" description="Helical" evidence="10">
    <location>
        <begin position="331"/>
        <end position="353"/>
    </location>
</feature>
<sequence>MAAQISSPAMPGTQTLRLRRQADALSKPAPPKRDRHAGLLQDQLRRSQRGPWTPGLSVAFRMLIMIRVGGAMYSNIQDCDEVFNFFEPLHYLFKGYGFQTWELSPEYAIRSWAYILLHFPATLVPGLLNATSKRSSFFAVRIMLGALCSFCEARFYRTVVEQMNYRMGRYLLFMLMFSAGMWNASTAFLPSSFAMYTTMLACSYWFKPSSNADAYRTLATTVYFALGAIVGWPFALAIAIPYVFEELAVYGHDKVGEGEWQKWFMTRLARLIGSGVVAATIFIPVVGIDSLAYNKLEITPWNIIRYNIFGGSERGPDLYGTEPWTFYFLNLILNFNVLLPLALASIPSLGITYRFDRRRLGFTRPGTNESSPFTLMALRLLPFYIWFAILTLQQHKEERFMYPVYPLLCFNAATTIYLVRGWMETTYVFFTKSPYQASKSSIFPWATFTIVGLSSVIGISRILALYHYYHAPLDVVSHFEFSELPRLLNVTGLLPEQIKRTGPSAKYEKDAPVDLTPIAMFGLNLCIGKEWYRFPGHFHVPHSVSVNFIKSGFDGMLPRHFVESTGSDALWKWDGTRFVPPDLNDLNREEPSRYVDPSTCDYLVDLDFPDRAGSASPLEPRYAVEEKTWERVACYKFLDASTSNPLTKLLWIPLSEWTSLNSYGDYCLLKNKARAEPRESKIWASG</sequence>
<accession>A0A165K3F9</accession>
<evidence type="ECO:0000256" key="3">
    <source>
        <dbReference type="ARBA" id="ARBA00007063"/>
    </source>
</evidence>
<evidence type="ECO:0000313" key="11">
    <source>
        <dbReference type="EMBL" id="KZT62622.1"/>
    </source>
</evidence>
<keyword evidence="9 10" id="KW-0472">Membrane</keyword>
<dbReference type="Proteomes" id="UP000076842">
    <property type="component" value="Unassembled WGS sequence"/>
</dbReference>
<evidence type="ECO:0000256" key="4">
    <source>
        <dbReference type="ARBA" id="ARBA00022676"/>
    </source>
</evidence>
<evidence type="ECO:0000256" key="10">
    <source>
        <dbReference type="RuleBase" id="RU363075"/>
    </source>
</evidence>
<keyword evidence="8 10" id="KW-1133">Transmembrane helix</keyword>
<dbReference type="GO" id="GO:0005789">
    <property type="term" value="C:endoplasmic reticulum membrane"/>
    <property type="evidence" value="ECO:0007669"/>
    <property type="project" value="UniProtKB-SubCell"/>
</dbReference>
<dbReference type="GO" id="GO:0000026">
    <property type="term" value="F:alpha-1,2-mannosyltransferase activity"/>
    <property type="evidence" value="ECO:0007669"/>
    <property type="project" value="TreeGrafter"/>
</dbReference>
<dbReference type="InterPro" id="IPR005599">
    <property type="entry name" value="GPI_mannosylTrfase"/>
</dbReference>
<evidence type="ECO:0000256" key="5">
    <source>
        <dbReference type="ARBA" id="ARBA00022679"/>
    </source>
</evidence>
<dbReference type="UniPathway" id="UPA00378"/>
<dbReference type="GO" id="GO:0006487">
    <property type="term" value="P:protein N-linked glycosylation"/>
    <property type="evidence" value="ECO:0007669"/>
    <property type="project" value="TreeGrafter"/>
</dbReference>
<dbReference type="Pfam" id="PF03901">
    <property type="entry name" value="Glyco_transf_22"/>
    <property type="match status" value="1"/>
</dbReference>
<evidence type="ECO:0000256" key="2">
    <source>
        <dbReference type="ARBA" id="ARBA00004922"/>
    </source>
</evidence>
<evidence type="ECO:0000256" key="7">
    <source>
        <dbReference type="ARBA" id="ARBA00022824"/>
    </source>
</evidence>
<dbReference type="InParanoid" id="A0A165K3F9"/>
<feature type="transmembrane region" description="Helical" evidence="10">
    <location>
        <begin position="264"/>
        <end position="286"/>
    </location>
</feature>
<keyword evidence="12" id="KW-1185">Reference proteome</keyword>
<feature type="transmembrane region" description="Helical" evidence="10">
    <location>
        <begin position="167"/>
        <end position="182"/>
    </location>
</feature>
<feature type="transmembrane region" description="Helical" evidence="10">
    <location>
        <begin position="373"/>
        <end position="392"/>
    </location>
</feature>
<keyword evidence="4 10" id="KW-0328">Glycosyltransferase</keyword>
<dbReference type="FunCoup" id="A0A165K3F9">
    <property type="interactions" value="574"/>
</dbReference>
<evidence type="ECO:0000256" key="1">
    <source>
        <dbReference type="ARBA" id="ARBA00004477"/>
    </source>
</evidence>
<gene>
    <name evidence="11" type="ORF">CALCODRAFT_462471</name>
</gene>
<keyword evidence="5 11" id="KW-0808">Transferase</keyword>
<keyword evidence="6 10" id="KW-0812">Transmembrane</keyword>
<keyword evidence="7 10" id="KW-0256">Endoplasmic reticulum</keyword>